<dbReference type="SMART" id="SM00327">
    <property type="entry name" value="VWA"/>
    <property type="match status" value="1"/>
</dbReference>
<evidence type="ECO:0000313" key="3">
    <source>
        <dbReference type="EMBL" id="KAK4018793.1"/>
    </source>
</evidence>
<feature type="compositionally biased region" description="Gly residues" evidence="1">
    <location>
        <begin position="1455"/>
        <end position="1473"/>
    </location>
</feature>
<dbReference type="InterPro" id="IPR039891">
    <property type="entry name" value="VWA8"/>
</dbReference>
<evidence type="ECO:0000313" key="4">
    <source>
        <dbReference type="Proteomes" id="UP001234178"/>
    </source>
</evidence>
<dbReference type="EMBL" id="JAOYFB010000036">
    <property type="protein sequence ID" value="KAK4018793.1"/>
    <property type="molecule type" value="Genomic_DNA"/>
</dbReference>
<dbReference type="PANTHER" id="PTHR21610:SF9">
    <property type="entry name" value="VON WILLEBRAND FACTOR A DOMAIN-CONTAINING PROTEIN 8"/>
    <property type="match status" value="1"/>
</dbReference>
<dbReference type="PROSITE" id="PS50234">
    <property type="entry name" value="VWFA"/>
    <property type="match status" value="1"/>
</dbReference>
<dbReference type="InterPro" id="IPR027417">
    <property type="entry name" value="P-loop_NTPase"/>
</dbReference>
<dbReference type="InterPro" id="IPR036465">
    <property type="entry name" value="vWFA_dom_sf"/>
</dbReference>
<dbReference type="SUPFAM" id="SSF52540">
    <property type="entry name" value="P-loop containing nucleoside triphosphate hydrolases"/>
    <property type="match status" value="3"/>
</dbReference>
<dbReference type="Pfam" id="PF07728">
    <property type="entry name" value="AAA_5"/>
    <property type="match status" value="3"/>
</dbReference>
<dbReference type="InterPro" id="IPR003593">
    <property type="entry name" value="AAA+_ATPase"/>
</dbReference>
<gene>
    <name evidence="3" type="ORF">OUZ56_000835</name>
</gene>
<organism evidence="3 4">
    <name type="scientific">Daphnia magna</name>
    <dbReference type="NCBI Taxonomy" id="35525"/>
    <lineage>
        <taxon>Eukaryota</taxon>
        <taxon>Metazoa</taxon>
        <taxon>Ecdysozoa</taxon>
        <taxon>Arthropoda</taxon>
        <taxon>Crustacea</taxon>
        <taxon>Branchiopoda</taxon>
        <taxon>Diplostraca</taxon>
        <taxon>Cladocera</taxon>
        <taxon>Anomopoda</taxon>
        <taxon>Daphniidae</taxon>
        <taxon>Daphnia</taxon>
    </lineage>
</organism>
<evidence type="ECO:0000256" key="1">
    <source>
        <dbReference type="SAM" id="MobiDB-lite"/>
    </source>
</evidence>
<dbReference type="Gene3D" id="3.40.50.410">
    <property type="entry name" value="von Willebrand factor, type A domain"/>
    <property type="match status" value="1"/>
</dbReference>
<dbReference type="SUPFAM" id="SSF53300">
    <property type="entry name" value="vWA-like"/>
    <property type="match status" value="1"/>
</dbReference>
<evidence type="ECO:0000259" key="2">
    <source>
        <dbReference type="PROSITE" id="PS50234"/>
    </source>
</evidence>
<dbReference type="Proteomes" id="UP001234178">
    <property type="component" value="Unassembled WGS sequence"/>
</dbReference>
<feature type="region of interest" description="Disordered" evidence="1">
    <location>
        <begin position="1430"/>
        <end position="1475"/>
    </location>
</feature>
<dbReference type="SMART" id="SM00382">
    <property type="entry name" value="AAA"/>
    <property type="match status" value="2"/>
</dbReference>
<dbReference type="PANTHER" id="PTHR21610">
    <property type="entry name" value="VON WILLEBRAND FACTOR A DOMAIN-CONTAINING PROTEIN 8"/>
    <property type="match status" value="1"/>
</dbReference>
<accession>A0ABR0A0W6</accession>
<feature type="domain" description="VWFA" evidence="2">
    <location>
        <begin position="1601"/>
        <end position="1784"/>
    </location>
</feature>
<sequence length="1792" mass="201174">MYIKGLSSVCSYLPKYNSFKTCSSIRSNVCYREKISKRYISLTTQSLRNEETLEIGGVTRKLTKSERVELVPTRYDHLELDQSTLKKLRWMLQKDVLGQDMFLIGPPGPEKFRIAHLYAQLVNQEVEYIALSRDTTESDLKQRREIHSGSAHFEDQAAVRAAIHGRILILDGIEKTERNVLPVLNNLLENREMPLEDGRLLISSARYDKLRKASKSTDLENWKLVRVDEKFRVIALGIPVPKYRGHPLDPPLRSRFQALKIEQKSFKDQLLTLRQVAPGVPESSMIELASFAYAINASESEAQGLPDFPISSLPLAVALMENNPDLSVDNVLHRLYPYKSFLTKDGQSMIENLMKTFKIDNTTQHQLSIENNPTPSVQRGAQVRDYIATKYHQQVVHELKESIEIHDICLIGARGSGKSTLIRQLANLLSLEVEPIMLYQDMTSRDLLQQRSTLPNGDTVWTPSALLKAAIDGKLAVIDGLHRINTGTLFTLQSIIHEREAQLFDGSRILRHDRYDALQERLGCSKEIMAEKKLFKVHKNFRIIALAEPPNSTGKTSSHWLSPEVLSMFFFHTLRPMNMEEEVNILEALVGDKLALAMHPVLKLAQHVRQSNDPTLNSLAPSLSTRQLLRLAKRLKEYPNSDPWGLVERTCLSQFLPRLPQEALRRAMESCGIEKTAPFETSDSQLYCVVKNGVLTIGETKAKIYQQGNLAKIPDVVFHDTRQHLRVLEALLQDFILGDHLLLVGNQGVGKNRLIDRLLALMNRPREYIQLHRDTTVQSLTVQPTVLNGVVEFQDSPLVRAARDGSVLIVDEADKAPTQVTCILKTLIENGEMLLSDGRRILPMGVRSDIKETDIVRLHPDFRMIVLANRPGFPFLGNDFFAALGDVFSVHAIENPSLESELELLRHFGPSLSDKTLRSVVQAFSQLRSLADQGMLNYPYSTREVINVVKHLERYPKDGIVRTVSNVFDFDAYSPEAKELIIRVFHENGIPLGASVNNVSLAVQQPLAAPIFGGQWKILPSHAANAAKRPVGLSGAFSARGTSSLLVPTEARLLWFSEQKTNWKLPIGETQWIHGLVTSKENTVHILTTSPAVLYSLDLKTNRLLETQLDRFIDPGFYANQCRLQLSAMKDQILIFDPERCKLVMFDYINQTIGTCDLMPTPSVTNSSLGRLSQRWIGGKNTNNRMILAGGLPDLDILVFYEPQGTHVQLFNPNEADCTAYQMDFNIQSVFAVMNDKVIIQSQDSNQKFLFDVKNGLLQVIEESQTLGPVTSNIVSHSDSKALFTMKNYYGTHMTIPQNELLLWPGCACSDSTNIVLLPTNDSVVRIASGEEVPKPIDRKKNLYFLQVADLSGQTLRYIPIPNSEQRRRYGNSDKKTHLCAYNQGSVVTVDDSGFIRLWEINQSQITKSLEVWRSNVGDDVGQLTIKRTQQSGDVSGPKVGKIDPKNTPHVGGNTWAGGTGGRDTAGLGGRGGPYRLDAGHDVHQLSDEDKAAVPEEIQRAAREMGKKAYQERLKQIRMDPVDAELYQKFSSSIQKQVLALKVILDNIQAKGKERQWMRHQTYGDLDDTKIIEGLTGEKNIYRRRAELHPELGAPPEKPKHLRLLVDVSGSMYRFNSYDRRLEREMAAVLLFMEALDGHSEKWRYDIVGHSGETLNLQLVSADRPPKDDKQRFDVLLNMHAHSQFCMAGDHTLEASKQSVASLSEATDIDEAFVILLSDANLDRYGIPAAHLAEALASTDNVRSAVVFIGSLGDQANRISQKLPAGSSYVCMDLEKLPQILQQVFTSVLLST</sequence>
<dbReference type="SUPFAM" id="SSF50998">
    <property type="entry name" value="Quinoprotein alcohol dehydrogenase-like"/>
    <property type="match status" value="1"/>
</dbReference>
<name>A0ABR0A0W6_9CRUS</name>
<dbReference type="Gene3D" id="3.40.50.300">
    <property type="entry name" value="P-loop containing nucleotide triphosphate hydrolases"/>
    <property type="match status" value="3"/>
</dbReference>
<keyword evidence="4" id="KW-1185">Reference proteome</keyword>
<dbReference type="InterPro" id="IPR002035">
    <property type="entry name" value="VWF_A"/>
</dbReference>
<dbReference type="InterPro" id="IPR011047">
    <property type="entry name" value="Quinoprotein_ADH-like_sf"/>
</dbReference>
<proteinExistence type="predicted"/>
<comment type="caution">
    <text evidence="3">The sequence shown here is derived from an EMBL/GenBank/DDBJ whole genome shotgun (WGS) entry which is preliminary data.</text>
</comment>
<dbReference type="InterPro" id="IPR011704">
    <property type="entry name" value="ATPase_dyneun-rel_AAA"/>
</dbReference>
<protein>
    <recommendedName>
        <fullName evidence="2">VWFA domain-containing protein</fullName>
    </recommendedName>
</protein>
<reference evidence="3 4" key="1">
    <citation type="journal article" date="2023" name="Nucleic Acids Res.">
        <title>The hologenome of Daphnia magna reveals possible DNA methylation and microbiome-mediated evolution of the host genome.</title>
        <authorList>
            <person name="Chaturvedi A."/>
            <person name="Li X."/>
            <person name="Dhandapani V."/>
            <person name="Marshall H."/>
            <person name="Kissane S."/>
            <person name="Cuenca-Cambronero M."/>
            <person name="Asole G."/>
            <person name="Calvet F."/>
            <person name="Ruiz-Romero M."/>
            <person name="Marangio P."/>
            <person name="Guigo R."/>
            <person name="Rago D."/>
            <person name="Mirbahai L."/>
            <person name="Eastwood N."/>
            <person name="Colbourne J.K."/>
            <person name="Zhou J."/>
            <person name="Mallon E."/>
            <person name="Orsini L."/>
        </authorList>
    </citation>
    <scope>NUCLEOTIDE SEQUENCE [LARGE SCALE GENOMIC DNA]</scope>
    <source>
        <strain evidence="3">LRV0_1</strain>
    </source>
</reference>